<accession>A0A7S4PVM4</accession>
<dbReference type="EMBL" id="HBNR01004791">
    <property type="protein sequence ID" value="CAE4563623.1"/>
    <property type="molecule type" value="Transcribed_RNA"/>
</dbReference>
<organism evidence="1">
    <name type="scientific">Alexandrium monilatum</name>
    <dbReference type="NCBI Taxonomy" id="311494"/>
    <lineage>
        <taxon>Eukaryota</taxon>
        <taxon>Sar</taxon>
        <taxon>Alveolata</taxon>
        <taxon>Dinophyceae</taxon>
        <taxon>Gonyaulacales</taxon>
        <taxon>Pyrocystaceae</taxon>
        <taxon>Alexandrium</taxon>
    </lineage>
</organism>
<sequence>MAQAAGPSCIFCCPRTRPACQAVSPLGCPPHTAMASSVPALKKEWNACLAKSGGRPARCEKLEKDLRAASKASGVDCCIDETVSLMKCTMGSSRASGCGDAFLAMRECSRASGRELLAESGAYAVAPGKQGLFTADAASLVSTSGPPARTLKAMTEFGQDYAKSLGIMPGEVRF</sequence>
<name>A0A7S4PVM4_9DINO</name>
<proteinExistence type="predicted"/>
<protein>
    <submittedName>
        <fullName evidence="1">Uncharacterized protein</fullName>
    </submittedName>
</protein>
<gene>
    <name evidence="1" type="ORF">AMON00008_LOCUS3242</name>
</gene>
<dbReference type="AlphaFoldDB" id="A0A7S4PVM4"/>
<evidence type="ECO:0000313" key="1">
    <source>
        <dbReference type="EMBL" id="CAE4563623.1"/>
    </source>
</evidence>
<reference evidence="1" key="1">
    <citation type="submission" date="2021-01" db="EMBL/GenBank/DDBJ databases">
        <authorList>
            <person name="Corre E."/>
            <person name="Pelletier E."/>
            <person name="Niang G."/>
            <person name="Scheremetjew M."/>
            <person name="Finn R."/>
            <person name="Kale V."/>
            <person name="Holt S."/>
            <person name="Cochrane G."/>
            <person name="Meng A."/>
            <person name="Brown T."/>
            <person name="Cohen L."/>
        </authorList>
    </citation>
    <scope>NUCLEOTIDE SEQUENCE</scope>
    <source>
        <strain evidence="1">CCMP3105</strain>
    </source>
</reference>